<dbReference type="EMBL" id="SJDU01000076">
    <property type="protein sequence ID" value="TKZ35612.1"/>
    <property type="molecule type" value="Genomic_DNA"/>
</dbReference>
<name>A0ABY2TRX1_9SPIR</name>
<comment type="caution">
    <text evidence="1">The sequence shown here is derived from an EMBL/GenBank/DDBJ whole genome shotgun (WGS) entry which is preliminary data.</text>
</comment>
<reference evidence="1 2" key="1">
    <citation type="journal article" date="2019" name="Anaerobe">
        <title>Brachyspira catarrhinii sp. nov., an anaerobic intestinal spirochaete isolated from vervet monkeys may have been misidentified as Brachyspira aalborgi in previous studies.</title>
        <authorList>
            <person name="Phillips N.D."/>
            <person name="La T."/>
            <person name="Hampson D.J."/>
        </authorList>
    </citation>
    <scope>NUCLEOTIDE SEQUENCE [LARGE SCALE GENOMIC DNA]</scope>
    <source>
        <strain evidence="1 2">Z12</strain>
    </source>
</reference>
<sequence length="107" mass="12900">MFDNNVFYIMKELDSIYNVVVENLGKELLNAEIKSMEYEPKLDRININNFIFIRLVVQNEDDHKEIYYDIYVVDENGNDTEHAMINVQRPFKRLVDKIDYLIKLDYD</sequence>
<keyword evidence="2" id="KW-1185">Reference proteome</keyword>
<accession>A0ABY2TRX1</accession>
<protein>
    <submittedName>
        <fullName evidence="1">Uncharacterized protein</fullName>
    </submittedName>
</protein>
<evidence type="ECO:0000313" key="2">
    <source>
        <dbReference type="Proteomes" id="UP000310168"/>
    </source>
</evidence>
<proteinExistence type="predicted"/>
<gene>
    <name evidence="1" type="ORF">EZH24_04360</name>
</gene>
<dbReference type="RefSeq" id="WP_137997905.1">
    <property type="nucleotide sequence ID" value="NZ_SJDU01000076.1"/>
</dbReference>
<evidence type="ECO:0000313" key="1">
    <source>
        <dbReference type="EMBL" id="TKZ35612.1"/>
    </source>
</evidence>
<organism evidence="1 2">
    <name type="scientific">Brachyspira catarrhinii</name>
    <dbReference type="NCBI Taxonomy" id="2528966"/>
    <lineage>
        <taxon>Bacteria</taxon>
        <taxon>Pseudomonadati</taxon>
        <taxon>Spirochaetota</taxon>
        <taxon>Spirochaetia</taxon>
        <taxon>Brachyspirales</taxon>
        <taxon>Brachyspiraceae</taxon>
        <taxon>Brachyspira</taxon>
    </lineage>
</organism>
<dbReference type="Proteomes" id="UP000310168">
    <property type="component" value="Unassembled WGS sequence"/>
</dbReference>